<sequence length="173" mass="20216">MIDKISQYFIKQNIISDEDKEVCDYGVFVIGFNLLCMASVFVIGWLLIDLKFSILYLIFYTPIRMLLGGYHSKTPVNCYLLTTSEAIILFMLSDVFINRIIMVVAMVLMFVAIINYLFDEYYWVYKCILTGLVLLYCLLIDRYQLVITYVFFLNSVSYLFVKIKNLITKKTVG</sequence>
<reference evidence="9" key="1">
    <citation type="journal article" date="2021" name="PeerJ">
        <title>Extensive microbial diversity within the chicken gut microbiome revealed by metagenomics and culture.</title>
        <authorList>
            <person name="Gilroy R."/>
            <person name="Ravi A."/>
            <person name="Getino M."/>
            <person name="Pursley I."/>
            <person name="Horton D.L."/>
            <person name="Alikhan N.F."/>
            <person name="Baker D."/>
            <person name="Gharbi K."/>
            <person name="Hall N."/>
            <person name="Watson M."/>
            <person name="Adriaenssens E.M."/>
            <person name="Foster-Nyarko E."/>
            <person name="Jarju S."/>
            <person name="Secka A."/>
            <person name="Antonio M."/>
            <person name="Oren A."/>
            <person name="Chaudhuri R.R."/>
            <person name="La Ragione R."/>
            <person name="Hildebrand F."/>
            <person name="Pallen M.J."/>
        </authorList>
    </citation>
    <scope>NUCLEOTIDE SEQUENCE</scope>
    <source>
        <strain evidence="9">ChiGjej1B1-14440</strain>
    </source>
</reference>
<dbReference type="AlphaFoldDB" id="A0A9D1XKM0"/>
<proteinExistence type="predicted"/>
<dbReference type="GO" id="GO:0009372">
    <property type="term" value="P:quorum sensing"/>
    <property type="evidence" value="ECO:0007669"/>
    <property type="project" value="UniProtKB-KW"/>
</dbReference>
<evidence type="ECO:0000256" key="4">
    <source>
        <dbReference type="ARBA" id="ARBA00022692"/>
    </source>
</evidence>
<evidence type="ECO:0000256" key="8">
    <source>
        <dbReference type="SAM" id="Phobius"/>
    </source>
</evidence>
<feature type="transmembrane region" description="Helical" evidence="8">
    <location>
        <begin position="123"/>
        <end position="139"/>
    </location>
</feature>
<evidence type="ECO:0000256" key="7">
    <source>
        <dbReference type="ARBA" id="ARBA00023136"/>
    </source>
</evidence>
<evidence type="ECO:0000313" key="10">
    <source>
        <dbReference type="Proteomes" id="UP000886724"/>
    </source>
</evidence>
<dbReference type="EMBL" id="DXET01000077">
    <property type="protein sequence ID" value="HIX80955.1"/>
    <property type="molecule type" value="Genomic_DNA"/>
</dbReference>
<keyword evidence="3" id="KW-0645">Protease</keyword>
<evidence type="ECO:0000313" key="9">
    <source>
        <dbReference type="EMBL" id="HIX80955.1"/>
    </source>
</evidence>
<dbReference type="Proteomes" id="UP000886724">
    <property type="component" value="Unassembled WGS sequence"/>
</dbReference>
<feature type="transmembrane region" description="Helical" evidence="8">
    <location>
        <begin position="25"/>
        <end position="47"/>
    </location>
</feature>
<keyword evidence="1" id="KW-1003">Cell membrane</keyword>
<reference evidence="9" key="2">
    <citation type="submission" date="2021-04" db="EMBL/GenBank/DDBJ databases">
        <authorList>
            <person name="Gilroy R."/>
        </authorList>
    </citation>
    <scope>NUCLEOTIDE SEQUENCE</scope>
    <source>
        <strain evidence="9">ChiGjej1B1-14440</strain>
    </source>
</reference>
<dbReference type="GO" id="GO:0016020">
    <property type="term" value="C:membrane"/>
    <property type="evidence" value="ECO:0007669"/>
    <property type="project" value="InterPro"/>
</dbReference>
<dbReference type="GO" id="GO:0006508">
    <property type="term" value="P:proteolysis"/>
    <property type="evidence" value="ECO:0007669"/>
    <property type="project" value="UniProtKB-KW"/>
</dbReference>
<name>A0A9D1XKM0_9FIRM</name>
<feature type="transmembrane region" description="Helical" evidence="8">
    <location>
        <begin position="100"/>
        <end position="117"/>
    </location>
</feature>
<dbReference type="Pfam" id="PF04647">
    <property type="entry name" value="AgrB"/>
    <property type="match status" value="1"/>
</dbReference>
<evidence type="ECO:0000256" key="3">
    <source>
        <dbReference type="ARBA" id="ARBA00022670"/>
    </source>
</evidence>
<comment type="caution">
    <text evidence="9">The sequence shown here is derived from an EMBL/GenBank/DDBJ whole genome shotgun (WGS) entry which is preliminary data.</text>
</comment>
<keyword evidence="2" id="KW-0673">Quorum sensing</keyword>
<evidence type="ECO:0000256" key="6">
    <source>
        <dbReference type="ARBA" id="ARBA00022989"/>
    </source>
</evidence>
<gene>
    <name evidence="9" type="ORF">H9980_03145</name>
</gene>
<keyword evidence="4 8" id="KW-0812">Transmembrane</keyword>
<dbReference type="InterPro" id="IPR006741">
    <property type="entry name" value="AgrB"/>
</dbReference>
<keyword evidence="5" id="KW-0378">Hydrolase</keyword>
<evidence type="ECO:0000256" key="5">
    <source>
        <dbReference type="ARBA" id="ARBA00022801"/>
    </source>
</evidence>
<keyword evidence="7 8" id="KW-0472">Membrane</keyword>
<keyword evidence="6 8" id="KW-1133">Transmembrane helix</keyword>
<evidence type="ECO:0000256" key="1">
    <source>
        <dbReference type="ARBA" id="ARBA00022475"/>
    </source>
</evidence>
<organism evidence="9 10">
    <name type="scientific">Candidatus Erysipelatoclostridium merdavium</name>
    <dbReference type="NCBI Taxonomy" id="2838566"/>
    <lineage>
        <taxon>Bacteria</taxon>
        <taxon>Bacillati</taxon>
        <taxon>Bacillota</taxon>
        <taxon>Erysipelotrichia</taxon>
        <taxon>Erysipelotrichales</taxon>
        <taxon>Erysipelotrichales incertae sedis</taxon>
    </lineage>
</organism>
<protein>
    <submittedName>
        <fullName evidence="9">Accessory gene regulator B family protein</fullName>
    </submittedName>
</protein>
<evidence type="ECO:0000256" key="2">
    <source>
        <dbReference type="ARBA" id="ARBA00022654"/>
    </source>
</evidence>
<accession>A0A9D1XKM0</accession>
<dbReference type="GO" id="GO:0008233">
    <property type="term" value="F:peptidase activity"/>
    <property type="evidence" value="ECO:0007669"/>
    <property type="project" value="UniProtKB-KW"/>
</dbReference>
<feature type="transmembrane region" description="Helical" evidence="8">
    <location>
        <begin position="146"/>
        <end position="163"/>
    </location>
</feature>